<keyword evidence="2" id="KW-1185">Reference proteome</keyword>
<dbReference type="EMBL" id="AKHW03000533">
    <property type="protein sequence ID" value="KYO45863.1"/>
    <property type="molecule type" value="Genomic_DNA"/>
</dbReference>
<proteinExistence type="predicted"/>
<protein>
    <recommendedName>
        <fullName evidence="3">DDE Tnp4 domain-containing protein</fullName>
    </recommendedName>
</protein>
<dbReference type="Proteomes" id="UP000050525">
    <property type="component" value="Unassembled WGS sequence"/>
</dbReference>
<comment type="caution">
    <text evidence="1">The sequence shown here is derived from an EMBL/GenBank/DDBJ whole genome shotgun (WGS) entry which is preliminary data.</text>
</comment>
<sequence>MCWITFMDIVDQLAPHFEQQNIIAISLLTLEKQVTITIGKVTTRNNPCSVTNQFGMEVITGFYQMGFSNCVGAIDDIHIPILYPP</sequence>
<accession>A0A151PA09</accession>
<evidence type="ECO:0000313" key="2">
    <source>
        <dbReference type="Proteomes" id="UP000050525"/>
    </source>
</evidence>
<reference evidence="1 2" key="1">
    <citation type="journal article" date="2012" name="Genome Biol.">
        <title>Sequencing three crocodilian genomes to illuminate the evolution of archosaurs and amniotes.</title>
        <authorList>
            <person name="St John J.A."/>
            <person name="Braun E.L."/>
            <person name="Isberg S.R."/>
            <person name="Miles L.G."/>
            <person name="Chong A.Y."/>
            <person name="Gongora J."/>
            <person name="Dalzell P."/>
            <person name="Moran C."/>
            <person name="Bed'hom B."/>
            <person name="Abzhanov A."/>
            <person name="Burgess S.C."/>
            <person name="Cooksey A.M."/>
            <person name="Castoe T.A."/>
            <person name="Crawford N.G."/>
            <person name="Densmore L.D."/>
            <person name="Drew J.C."/>
            <person name="Edwards S.V."/>
            <person name="Faircloth B.C."/>
            <person name="Fujita M.K."/>
            <person name="Greenwold M.J."/>
            <person name="Hoffmann F.G."/>
            <person name="Howard J.M."/>
            <person name="Iguchi T."/>
            <person name="Janes D.E."/>
            <person name="Khan S.Y."/>
            <person name="Kohno S."/>
            <person name="de Koning A.J."/>
            <person name="Lance S.L."/>
            <person name="McCarthy F.M."/>
            <person name="McCormack J.E."/>
            <person name="Merchant M.E."/>
            <person name="Peterson D.G."/>
            <person name="Pollock D.D."/>
            <person name="Pourmand N."/>
            <person name="Raney B.J."/>
            <person name="Roessler K.A."/>
            <person name="Sanford J.R."/>
            <person name="Sawyer R.H."/>
            <person name="Schmidt C.J."/>
            <person name="Triplett E.W."/>
            <person name="Tuberville T.D."/>
            <person name="Venegas-Anaya M."/>
            <person name="Howard J.T."/>
            <person name="Jarvis E.D."/>
            <person name="Guillette L.J.Jr."/>
            <person name="Glenn T.C."/>
            <person name="Green R.E."/>
            <person name="Ray D.A."/>
        </authorList>
    </citation>
    <scope>NUCLEOTIDE SEQUENCE [LARGE SCALE GENOMIC DNA]</scope>
    <source>
        <strain evidence="1">KSC_2009_1</strain>
    </source>
</reference>
<gene>
    <name evidence="1" type="ORF">Y1Q_0021497</name>
</gene>
<dbReference type="AlphaFoldDB" id="A0A151PA09"/>
<organism evidence="1 2">
    <name type="scientific">Alligator mississippiensis</name>
    <name type="common">American alligator</name>
    <dbReference type="NCBI Taxonomy" id="8496"/>
    <lineage>
        <taxon>Eukaryota</taxon>
        <taxon>Metazoa</taxon>
        <taxon>Chordata</taxon>
        <taxon>Craniata</taxon>
        <taxon>Vertebrata</taxon>
        <taxon>Euteleostomi</taxon>
        <taxon>Archelosauria</taxon>
        <taxon>Archosauria</taxon>
        <taxon>Crocodylia</taxon>
        <taxon>Alligatoridae</taxon>
        <taxon>Alligatorinae</taxon>
        <taxon>Alligator</taxon>
    </lineage>
</organism>
<evidence type="ECO:0000313" key="1">
    <source>
        <dbReference type="EMBL" id="KYO45863.1"/>
    </source>
</evidence>
<name>A0A151PA09_ALLMI</name>
<evidence type="ECO:0008006" key="3">
    <source>
        <dbReference type="Google" id="ProtNLM"/>
    </source>
</evidence>